<protein>
    <recommendedName>
        <fullName evidence="1">Phosphoribosyltransferase domain-containing protein</fullName>
    </recommendedName>
</protein>
<dbReference type="Pfam" id="PF00156">
    <property type="entry name" value="Pribosyltran"/>
    <property type="match status" value="1"/>
</dbReference>
<dbReference type="EMBL" id="MEZN01000043">
    <property type="protein sequence ID" value="OGD55488.1"/>
    <property type="molecule type" value="Genomic_DNA"/>
</dbReference>
<sequence length="155" mass="16565">MFVNRVDAGQKLAEIVVKKIQGKGLVLGIPRGGVVVAKIVANKLGWPLDILAAKKIGAPGNPELAVGARIKPPLPKLKGIKQVVLIDDGVATGYTLEAAIKYLKGLSLKVIVAVPVAAKDSAERLKKLVDQWICLHEADNLVAVGQFYREFEPVD</sequence>
<proteinExistence type="predicted"/>
<name>A0A1F5DK13_9BACT</name>
<dbReference type="InterPro" id="IPR000836">
    <property type="entry name" value="PRTase_dom"/>
</dbReference>
<dbReference type="SUPFAM" id="SSF53271">
    <property type="entry name" value="PRTase-like"/>
    <property type="match status" value="1"/>
</dbReference>
<accession>A0A1F5DK13</accession>
<dbReference type="STRING" id="1797460.A3E73_02975"/>
<dbReference type="Gene3D" id="3.40.50.2020">
    <property type="match status" value="2"/>
</dbReference>
<reference evidence="2 3" key="1">
    <citation type="journal article" date="2016" name="Nat. Commun.">
        <title>Thousands of microbial genomes shed light on interconnected biogeochemical processes in an aquifer system.</title>
        <authorList>
            <person name="Anantharaman K."/>
            <person name="Brown C.T."/>
            <person name="Hug L.A."/>
            <person name="Sharon I."/>
            <person name="Castelle C.J."/>
            <person name="Probst A.J."/>
            <person name="Thomas B.C."/>
            <person name="Singh A."/>
            <person name="Wilkins M.J."/>
            <person name="Karaoz U."/>
            <person name="Brodie E.L."/>
            <person name="Williams K.H."/>
            <person name="Hubbard S.S."/>
            <person name="Banfield J.F."/>
        </authorList>
    </citation>
    <scope>NUCLEOTIDE SEQUENCE [LARGE SCALE GENOMIC DNA]</scope>
</reference>
<comment type="caution">
    <text evidence="2">The sequence shown here is derived from an EMBL/GenBank/DDBJ whole genome shotgun (WGS) entry which is preliminary data.</text>
</comment>
<evidence type="ECO:0000259" key="1">
    <source>
        <dbReference type="Pfam" id="PF00156"/>
    </source>
</evidence>
<dbReference type="CDD" id="cd06223">
    <property type="entry name" value="PRTases_typeI"/>
    <property type="match status" value="1"/>
</dbReference>
<gene>
    <name evidence="2" type="ORF">A3E73_02975</name>
</gene>
<dbReference type="Proteomes" id="UP000176791">
    <property type="component" value="Unassembled WGS sequence"/>
</dbReference>
<feature type="domain" description="Phosphoribosyltransferase" evidence="1">
    <location>
        <begin position="8"/>
        <end position="147"/>
    </location>
</feature>
<dbReference type="Gene3D" id="3.30.1310.20">
    <property type="entry name" value="PRTase-like"/>
    <property type="match status" value="1"/>
</dbReference>
<evidence type="ECO:0000313" key="2">
    <source>
        <dbReference type="EMBL" id="OGD55488.1"/>
    </source>
</evidence>
<organism evidence="2 3">
    <name type="scientific">Candidatus Beckwithbacteria bacterium RIFCSPHIGHO2_12_FULL_47_17</name>
    <dbReference type="NCBI Taxonomy" id="1797460"/>
    <lineage>
        <taxon>Bacteria</taxon>
        <taxon>Candidatus Beckwithiibacteriota</taxon>
    </lineage>
</organism>
<evidence type="ECO:0000313" key="3">
    <source>
        <dbReference type="Proteomes" id="UP000176791"/>
    </source>
</evidence>
<dbReference type="AlphaFoldDB" id="A0A1F5DK13"/>
<dbReference type="InterPro" id="IPR029057">
    <property type="entry name" value="PRTase-like"/>
</dbReference>